<gene>
    <name evidence="2" type="ORF">NHX12_030783</name>
</gene>
<feature type="transmembrane region" description="Helical" evidence="1">
    <location>
        <begin position="6"/>
        <end position="27"/>
    </location>
</feature>
<accession>A0A9Q0ILE4</accession>
<keyword evidence="3" id="KW-1185">Reference proteome</keyword>
<dbReference type="AlphaFoldDB" id="A0A9Q0ILE4"/>
<protein>
    <submittedName>
        <fullName evidence="2">Uncharacterized protein</fullName>
    </submittedName>
</protein>
<evidence type="ECO:0000256" key="1">
    <source>
        <dbReference type="SAM" id="Phobius"/>
    </source>
</evidence>
<dbReference type="Proteomes" id="UP001148018">
    <property type="component" value="Unassembled WGS sequence"/>
</dbReference>
<name>A0A9Q0ILE4_9TELE</name>
<sequence length="74" mass="8039">MLSITAWSAGVFSDGGFTVMWFGLWRLPRHRTPVHKSSSCVNTPAVHKQEAGSLSRLTCPLSCRFLSPAASHPA</sequence>
<keyword evidence="1" id="KW-1133">Transmembrane helix</keyword>
<keyword evidence="1" id="KW-0472">Membrane</keyword>
<dbReference type="EMBL" id="JANIIK010000046">
    <property type="protein sequence ID" value="KAJ3603039.1"/>
    <property type="molecule type" value="Genomic_DNA"/>
</dbReference>
<organism evidence="2 3">
    <name type="scientific">Muraenolepis orangiensis</name>
    <name type="common">Patagonian moray cod</name>
    <dbReference type="NCBI Taxonomy" id="630683"/>
    <lineage>
        <taxon>Eukaryota</taxon>
        <taxon>Metazoa</taxon>
        <taxon>Chordata</taxon>
        <taxon>Craniata</taxon>
        <taxon>Vertebrata</taxon>
        <taxon>Euteleostomi</taxon>
        <taxon>Actinopterygii</taxon>
        <taxon>Neopterygii</taxon>
        <taxon>Teleostei</taxon>
        <taxon>Neoteleostei</taxon>
        <taxon>Acanthomorphata</taxon>
        <taxon>Zeiogadaria</taxon>
        <taxon>Gadariae</taxon>
        <taxon>Gadiformes</taxon>
        <taxon>Muraenolepidoidei</taxon>
        <taxon>Muraenolepididae</taxon>
        <taxon>Muraenolepis</taxon>
    </lineage>
</organism>
<keyword evidence="1" id="KW-0812">Transmembrane</keyword>
<evidence type="ECO:0000313" key="3">
    <source>
        <dbReference type="Proteomes" id="UP001148018"/>
    </source>
</evidence>
<evidence type="ECO:0000313" key="2">
    <source>
        <dbReference type="EMBL" id="KAJ3603039.1"/>
    </source>
</evidence>
<proteinExistence type="predicted"/>
<reference evidence="2" key="1">
    <citation type="submission" date="2022-07" db="EMBL/GenBank/DDBJ databases">
        <title>Chromosome-level genome of Muraenolepis orangiensis.</title>
        <authorList>
            <person name="Kim J."/>
        </authorList>
    </citation>
    <scope>NUCLEOTIDE SEQUENCE</scope>
    <source>
        <strain evidence="2">KU_S4_2022</strain>
        <tissue evidence="2">Muscle</tissue>
    </source>
</reference>
<comment type="caution">
    <text evidence="2">The sequence shown here is derived from an EMBL/GenBank/DDBJ whole genome shotgun (WGS) entry which is preliminary data.</text>
</comment>